<dbReference type="FunFam" id="3.40.50.1100:FF:000067">
    <property type="entry name" value="Cysteine synthase"/>
    <property type="match status" value="1"/>
</dbReference>
<evidence type="ECO:0000313" key="13">
    <source>
        <dbReference type="EMBL" id="SCM72613.1"/>
    </source>
</evidence>
<dbReference type="CDD" id="cd01561">
    <property type="entry name" value="CBS_like"/>
    <property type="match status" value="1"/>
</dbReference>
<evidence type="ECO:0000256" key="5">
    <source>
        <dbReference type="ARBA" id="ARBA00022605"/>
    </source>
</evidence>
<keyword evidence="7 10" id="KW-0663">Pyridoxal phosphate</keyword>
<dbReference type="Gene3D" id="3.40.50.1100">
    <property type="match status" value="2"/>
</dbReference>
<sequence length="307" mass="32236">MLTNILQAIGNTPLLRLGLSQDLPGKVWLKLENRNPGGSIKDRVAFHLIENALQWGELEPGGLVVEATSGNMGIGIALVSAVRGLRCMLAMPESMSIERRNLLKGLGAELVLTPAAKGMTGAVDEARRIAEEQGGFIPGQFTNPEAVQAHYKTTGPEIYSDSVGKMDVLVAGVGSGSSITGAGRFLKERIPGFKVIAVEPEASPVLSGGKASPHLIQGIGAGFVPAILDRALLDEILLADGEEALTMARTLMRCGIVTGISTGANVAAALKVAARPEMKGKNIVTFACDTGERYMSTRLFTDMTQSA</sequence>
<dbReference type="PROSITE" id="PS00901">
    <property type="entry name" value="CYS_SYNTHASE"/>
    <property type="match status" value="1"/>
</dbReference>
<evidence type="ECO:0000256" key="3">
    <source>
        <dbReference type="ARBA" id="ARBA00007103"/>
    </source>
</evidence>
<evidence type="ECO:0000256" key="7">
    <source>
        <dbReference type="ARBA" id="ARBA00022898"/>
    </source>
</evidence>
<evidence type="ECO:0000256" key="4">
    <source>
        <dbReference type="ARBA" id="ARBA00012681"/>
    </source>
</evidence>
<comment type="pathway">
    <text evidence="2">Amino-acid biosynthesis; L-cysteine biosynthesis; L-cysteine from L-serine: step 2/2.</text>
</comment>
<dbReference type="PANTHER" id="PTHR10314">
    <property type="entry name" value="CYSTATHIONINE BETA-SYNTHASE"/>
    <property type="match status" value="1"/>
</dbReference>
<dbReference type="GO" id="GO:0006535">
    <property type="term" value="P:cysteine biosynthetic process from serine"/>
    <property type="evidence" value="ECO:0007669"/>
    <property type="project" value="UniProtKB-UniRule"/>
</dbReference>
<protein>
    <recommendedName>
        <fullName evidence="4 11">Cysteine synthase</fullName>
        <ecNumber evidence="4 11">2.5.1.47</ecNumber>
    </recommendedName>
</protein>
<proteinExistence type="inferred from homology"/>
<keyword evidence="5 11" id="KW-0028">Amino-acid biosynthesis</keyword>
<dbReference type="InterPro" id="IPR005856">
    <property type="entry name" value="Cys_synth"/>
</dbReference>
<dbReference type="InterPro" id="IPR005859">
    <property type="entry name" value="CysK"/>
</dbReference>
<dbReference type="NCBIfam" id="TIGR01136">
    <property type="entry name" value="cysKM"/>
    <property type="match status" value="1"/>
</dbReference>
<dbReference type="EMBL" id="FMJC01000002">
    <property type="protein sequence ID" value="SCM72613.1"/>
    <property type="molecule type" value="Genomic_DNA"/>
</dbReference>
<dbReference type="GO" id="GO:0005737">
    <property type="term" value="C:cytoplasm"/>
    <property type="evidence" value="ECO:0007669"/>
    <property type="project" value="UniProtKB-ARBA"/>
</dbReference>
<name>A0A212L4X1_9BACT</name>
<comment type="cofactor">
    <cofactor evidence="1 10 11">
        <name>pyridoxal 5'-phosphate</name>
        <dbReference type="ChEBI" id="CHEBI:597326"/>
    </cofactor>
</comment>
<keyword evidence="8 11" id="KW-0198">Cysteine biosynthesis</keyword>
<comment type="catalytic activity">
    <reaction evidence="9 11">
        <text>O-acetyl-L-serine + hydrogen sulfide = L-cysteine + acetate</text>
        <dbReference type="Rhea" id="RHEA:14829"/>
        <dbReference type="ChEBI" id="CHEBI:29919"/>
        <dbReference type="ChEBI" id="CHEBI:30089"/>
        <dbReference type="ChEBI" id="CHEBI:35235"/>
        <dbReference type="ChEBI" id="CHEBI:58340"/>
        <dbReference type="EC" id="2.5.1.47"/>
    </reaction>
</comment>
<evidence type="ECO:0000256" key="6">
    <source>
        <dbReference type="ARBA" id="ARBA00022679"/>
    </source>
</evidence>
<dbReference type="EC" id="2.5.1.47" evidence="4 11"/>
<reference evidence="13" key="1">
    <citation type="submission" date="2016-08" db="EMBL/GenBank/DDBJ databases">
        <authorList>
            <person name="Seilhamer J.J."/>
        </authorList>
    </citation>
    <scope>NUCLEOTIDE SEQUENCE</scope>
    <source>
        <strain evidence="13">86-1</strain>
    </source>
</reference>
<dbReference type="RefSeq" id="WP_179980294.1">
    <property type="nucleotide sequence ID" value="NZ_LT608333.1"/>
</dbReference>
<organism evidence="13">
    <name type="scientific">uncultured Desulfovibrio sp</name>
    <dbReference type="NCBI Taxonomy" id="167968"/>
    <lineage>
        <taxon>Bacteria</taxon>
        <taxon>Pseudomonadati</taxon>
        <taxon>Thermodesulfobacteriota</taxon>
        <taxon>Desulfovibrionia</taxon>
        <taxon>Desulfovibrionales</taxon>
        <taxon>Desulfovibrionaceae</taxon>
        <taxon>Desulfovibrio</taxon>
        <taxon>environmental samples</taxon>
    </lineage>
</organism>
<dbReference type="SUPFAM" id="SSF53686">
    <property type="entry name" value="Tryptophan synthase beta subunit-like PLP-dependent enzymes"/>
    <property type="match status" value="1"/>
</dbReference>
<comment type="similarity">
    <text evidence="3 11">Belongs to the cysteine synthase/cystathionine beta-synthase family.</text>
</comment>
<dbReference type="InterPro" id="IPR050214">
    <property type="entry name" value="Cys_Synth/Cystath_Beta-Synth"/>
</dbReference>
<dbReference type="InterPro" id="IPR036052">
    <property type="entry name" value="TrpB-like_PALP_sf"/>
</dbReference>
<evidence type="ECO:0000256" key="11">
    <source>
        <dbReference type="RuleBase" id="RU003985"/>
    </source>
</evidence>
<dbReference type="Pfam" id="PF00291">
    <property type="entry name" value="PALP"/>
    <property type="match status" value="1"/>
</dbReference>
<evidence type="ECO:0000259" key="12">
    <source>
        <dbReference type="Pfam" id="PF00291"/>
    </source>
</evidence>
<evidence type="ECO:0000256" key="10">
    <source>
        <dbReference type="PIRSR" id="PIRSR605856-51"/>
    </source>
</evidence>
<dbReference type="InterPro" id="IPR001926">
    <property type="entry name" value="TrpB-like_PALP"/>
</dbReference>
<dbReference type="GO" id="GO:0004124">
    <property type="term" value="F:cysteine synthase activity"/>
    <property type="evidence" value="ECO:0007669"/>
    <property type="project" value="UniProtKB-UniRule"/>
</dbReference>
<dbReference type="AlphaFoldDB" id="A0A212L4X1"/>
<evidence type="ECO:0000256" key="9">
    <source>
        <dbReference type="ARBA" id="ARBA00047931"/>
    </source>
</evidence>
<dbReference type="InterPro" id="IPR001216">
    <property type="entry name" value="P-phosphate_BS"/>
</dbReference>
<accession>A0A212L4X1</accession>
<evidence type="ECO:0000256" key="2">
    <source>
        <dbReference type="ARBA" id="ARBA00004962"/>
    </source>
</evidence>
<gene>
    <name evidence="13" type="primary">cysK</name>
    <name evidence="13" type="ORF">KL86DES1_20732</name>
</gene>
<evidence type="ECO:0000256" key="1">
    <source>
        <dbReference type="ARBA" id="ARBA00001933"/>
    </source>
</evidence>
<keyword evidence="6 11" id="KW-0808">Transferase</keyword>
<evidence type="ECO:0000256" key="8">
    <source>
        <dbReference type="ARBA" id="ARBA00023192"/>
    </source>
</evidence>
<dbReference type="NCBIfam" id="TIGR01139">
    <property type="entry name" value="cysK"/>
    <property type="match status" value="1"/>
</dbReference>
<dbReference type="UniPathway" id="UPA00136">
    <property type="reaction ID" value="UER00200"/>
</dbReference>
<feature type="domain" description="Tryptophan synthase beta chain-like PALP" evidence="12">
    <location>
        <begin position="5"/>
        <end position="289"/>
    </location>
</feature>
<feature type="modified residue" description="N6-(pyridoxal phosphate)lysine" evidence="10">
    <location>
        <position position="41"/>
    </location>
</feature>